<organism evidence="2 3">
    <name type="scientific">Cotesia glomerata</name>
    <name type="common">Lepidopteran parasitic wasp</name>
    <name type="synonym">Apanteles glomeratus</name>
    <dbReference type="NCBI Taxonomy" id="32391"/>
    <lineage>
        <taxon>Eukaryota</taxon>
        <taxon>Metazoa</taxon>
        <taxon>Ecdysozoa</taxon>
        <taxon>Arthropoda</taxon>
        <taxon>Hexapoda</taxon>
        <taxon>Insecta</taxon>
        <taxon>Pterygota</taxon>
        <taxon>Neoptera</taxon>
        <taxon>Endopterygota</taxon>
        <taxon>Hymenoptera</taxon>
        <taxon>Apocrita</taxon>
        <taxon>Ichneumonoidea</taxon>
        <taxon>Braconidae</taxon>
        <taxon>Microgastrinae</taxon>
        <taxon>Cotesia</taxon>
    </lineage>
</organism>
<dbReference type="Proteomes" id="UP000826195">
    <property type="component" value="Unassembled WGS sequence"/>
</dbReference>
<evidence type="ECO:0000313" key="3">
    <source>
        <dbReference type="Proteomes" id="UP000826195"/>
    </source>
</evidence>
<reference evidence="2 3" key="1">
    <citation type="journal article" date="2021" name="J. Hered.">
        <title>A chromosome-level genome assembly of the parasitoid wasp, Cotesia glomerata (Hymenoptera: Braconidae).</title>
        <authorList>
            <person name="Pinto B.J."/>
            <person name="Weis J.J."/>
            <person name="Gamble T."/>
            <person name="Ode P.J."/>
            <person name="Paul R."/>
            <person name="Zaspel J.M."/>
        </authorList>
    </citation>
    <scope>NUCLEOTIDE SEQUENCE [LARGE SCALE GENOMIC DNA]</scope>
    <source>
        <strain evidence="2">CgM1</strain>
    </source>
</reference>
<comment type="caution">
    <text evidence="2">The sequence shown here is derived from an EMBL/GenBank/DDBJ whole genome shotgun (WGS) entry which is preliminary data.</text>
</comment>
<keyword evidence="3" id="KW-1185">Reference proteome</keyword>
<evidence type="ECO:0000256" key="1">
    <source>
        <dbReference type="SAM" id="MobiDB-lite"/>
    </source>
</evidence>
<dbReference type="EMBL" id="JAHXZJ010001864">
    <property type="protein sequence ID" value="KAH0548970.1"/>
    <property type="molecule type" value="Genomic_DNA"/>
</dbReference>
<accession>A0AAV7I9F3</accession>
<protein>
    <submittedName>
        <fullName evidence="2">Uncharacterized protein</fullName>
    </submittedName>
</protein>
<proteinExistence type="predicted"/>
<evidence type="ECO:0000313" key="2">
    <source>
        <dbReference type="EMBL" id="KAH0548970.1"/>
    </source>
</evidence>
<name>A0AAV7I9F3_COTGL</name>
<feature type="region of interest" description="Disordered" evidence="1">
    <location>
        <begin position="119"/>
        <end position="140"/>
    </location>
</feature>
<gene>
    <name evidence="2" type="ORF">KQX54_004775</name>
</gene>
<dbReference type="AlphaFoldDB" id="A0AAV7I9F3"/>
<sequence length="140" mass="15488">MCNTRGVSSGGLCGPSTINVRQFAAARLQNTSREIQPAYGKLWQDNGRARRRVADKLFRACYSNGQNYSSEIHHEAPTNSSSQRLLVHSLGEFTMIYANFRVHSGTVGNNLCHLTHPESGGATASHNPRPKEVRSMYIIN</sequence>